<keyword evidence="1" id="KW-1133">Transmembrane helix</keyword>
<keyword evidence="1" id="KW-0812">Transmembrane</keyword>
<dbReference type="Pfam" id="PF02517">
    <property type="entry name" value="Rce1-like"/>
    <property type="match status" value="1"/>
</dbReference>
<dbReference type="Proteomes" id="UP001597163">
    <property type="component" value="Unassembled WGS sequence"/>
</dbReference>
<evidence type="ECO:0000313" key="3">
    <source>
        <dbReference type="EMBL" id="MFD1163615.1"/>
    </source>
</evidence>
<dbReference type="EC" id="3.4.-.-" evidence="3"/>
<dbReference type="InterPro" id="IPR003675">
    <property type="entry name" value="Rce1/LyrA-like_dom"/>
</dbReference>
<keyword evidence="4" id="KW-1185">Reference proteome</keyword>
<feature type="transmembrane region" description="Helical" evidence="1">
    <location>
        <begin position="12"/>
        <end position="37"/>
    </location>
</feature>
<keyword evidence="3" id="KW-0378">Hydrolase</keyword>
<dbReference type="GO" id="GO:0016787">
    <property type="term" value="F:hydrolase activity"/>
    <property type="evidence" value="ECO:0007669"/>
    <property type="project" value="UniProtKB-KW"/>
</dbReference>
<dbReference type="EMBL" id="JBHTLJ010000004">
    <property type="protein sequence ID" value="MFD1163615.1"/>
    <property type="molecule type" value="Genomic_DNA"/>
</dbReference>
<proteinExistence type="predicted"/>
<feature type="transmembrane region" description="Helical" evidence="1">
    <location>
        <begin position="120"/>
        <end position="143"/>
    </location>
</feature>
<evidence type="ECO:0000259" key="2">
    <source>
        <dbReference type="Pfam" id="PF02517"/>
    </source>
</evidence>
<feature type="transmembrane region" description="Helical" evidence="1">
    <location>
        <begin position="97"/>
        <end position="114"/>
    </location>
</feature>
<evidence type="ECO:0000313" key="4">
    <source>
        <dbReference type="Proteomes" id="UP001597163"/>
    </source>
</evidence>
<keyword evidence="1" id="KW-0472">Membrane</keyword>
<feature type="domain" description="CAAX prenyl protease 2/Lysostaphin resistance protein A-like" evidence="2">
    <location>
        <begin position="98"/>
        <end position="182"/>
    </location>
</feature>
<gene>
    <name evidence="3" type="ORF">ACFQ2E_14380</name>
</gene>
<evidence type="ECO:0000256" key="1">
    <source>
        <dbReference type="SAM" id="Phobius"/>
    </source>
</evidence>
<feature type="transmembrane region" description="Helical" evidence="1">
    <location>
        <begin position="174"/>
        <end position="194"/>
    </location>
</feature>
<name>A0ABW3RF72_9FLAO</name>
<comment type="caution">
    <text evidence="3">The sequence shown here is derived from an EMBL/GenBank/DDBJ whole genome shotgun (WGS) entry which is preliminary data.</text>
</comment>
<feature type="transmembrane region" description="Helical" evidence="1">
    <location>
        <begin position="152"/>
        <end position="168"/>
    </location>
</feature>
<feature type="transmembrane region" description="Helical" evidence="1">
    <location>
        <begin position="57"/>
        <end position="76"/>
    </location>
</feature>
<reference evidence="4" key="1">
    <citation type="journal article" date="2019" name="Int. J. Syst. Evol. Microbiol.">
        <title>The Global Catalogue of Microorganisms (GCM) 10K type strain sequencing project: providing services to taxonomists for standard genome sequencing and annotation.</title>
        <authorList>
            <consortium name="The Broad Institute Genomics Platform"/>
            <consortium name="The Broad Institute Genome Sequencing Center for Infectious Disease"/>
            <person name="Wu L."/>
            <person name="Ma J."/>
        </authorList>
    </citation>
    <scope>NUCLEOTIDE SEQUENCE [LARGE SCALE GENOMIC DNA]</scope>
    <source>
        <strain evidence="4">CCUG 63246</strain>
    </source>
</reference>
<dbReference type="RefSeq" id="WP_311940814.1">
    <property type="nucleotide sequence ID" value="NZ_JAVSCK010000004.1"/>
</dbReference>
<sequence>MYKKLGIGKLENALVVVNGLRFINLKHIMGIVLFGIFPFAMMPELRHLINTIEVPKLHVLIPFVIVFFLSAFISNLSIKKHVNIEKIYAQHYSFSDAWAYFIIRFWFLLFYEFFFRGVLLFMFLDHVTITIAIVCNVVLYMLIHAFDSKKEILGTIPFGIILCLLAYFTNSVWYAFLVHLSLSAVYEISIFYYLTLKNKTIS</sequence>
<protein>
    <submittedName>
        <fullName evidence="3">CPBP family intramembrane glutamic endopeptidase</fullName>
        <ecNumber evidence="3">3.4.-.-</ecNumber>
    </submittedName>
</protein>
<organism evidence="3 4">
    <name type="scientific">Hwangdonia seohaensis</name>
    <dbReference type="NCBI Taxonomy" id="1240727"/>
    <lineage>
        <taxon>Bacteria</taxon>
        <taxon>Pseudomonadati</taxon>
        <taxon>Bacteroidota</taxon>
        <taxon>Flavobacteriia</taxon>
        <taxon>Flavobacteriales</taxon>
        <taxon>Flavobacteriaceae</taxon>
        <taxon>Hwangdonia</taxon>
    </lineage>
</organism>
<accession>A0ABW3RF72</accession>